<dbReference type="RefSeq" id="WP_079710227.1">
    <property type="nucleotide sequence ID" value="NZ_BAABQN010000004.1"/>
</dbReference>
<dbReference type="Pfam" id="PF12669">
    <property type="entry name" value="FeoB_associated"/>
    <property type="match status" value="1"/>
</dbReference>
<organism evidence="2 3">
    <name type="scientific">Paraliobacillus ryukyuensis</name>
    <dbReference type="NCBI Taxonomy" id="200904"/>
    <lineage>
        <taxon>Bacteria</taxon>
        <taxon>Bacillati</taxon>
        <taxon>Bacillota</taxon>
        <taxon>Bacilli</taxon>
        <taxon>Bacillales</taxon>
        <taxon>Bacillaceae</taxon>
        <taxon>Paraliobacillus</taxon>
    </lineage>
</organism>
<keyword evidence="3" id="KW-1185">Reference proteome</keyword>
<evidence type="ECO:0000313" key="2">
    <source>
        <dbReference type="EMBL" id="RBO99837.1"/>
    </source>
</evidence>
<sequence>MVINIVIGSVLVGYIVWTLYRFFKKSAQGKCAGCAIKDSCKAKCD</sequence>
<proteinExistence type="predicted"/>
<keyword evidence="1" id="KW-0472">Membrane</keyword>
<accession>A0A366EBX9</accession>
<dbReference type="Proteomes" id="UP000252254">
    <property type="component" value="Unassembled WGS sequence"/>
</dbReference>
<dbReference type="EMBL" id="QNRI01000003">
    <property type="protein sequence ID" value="RBO99837.1"/>
    <property type="molecule type" value="Genomic_DNA"/>
</dbReference>
<dbReference type="OrthoDB" id="2326035at2"/>
<name>A0A366EBX9_9BACI</name>
<dbReference type="AlphaFoldDB" id="A0A366EBX9"/>
<comment type="caution">
    <text evidence="2">The sequence shown here is derived from an EMBL/GenBank/DDBJ whole genome shotgun (WGS) entry which is preliminary data.</text>
</comment>
<gene>
    <name evidence="2" type="ORF">DES48_103164</name>
</gene>
<evidence type="ECO:0000313" key="3">
    <source>
        <dbReference type="Proteomes" id="UP000252254"/>
    </source>
</evidence>
<keyword evidence="1" id="KW-0812">Transmembrane</keyword>
<keyword evidence="1" id="KW-1133">Transmembrane helix</keyword>
<reference evidence="2 3" key="1">
    <citation type="submission" date="2018-06" db="EMBL/GenBank/DDBJ databases">
        <title>Genomic Encyclopedia of Type Strains, Phase IV (KMG-IV): sequencing the most valuable type-strain genomes for metagenomic binning, comparative biology and taxonomic classification.</title>
        <authorList>
            <person name="Goeker M."/>
        </authorList>
    </citation>
    <scope>NUCLEOTIDE SEQUENCE [LARGE SCALE GENOMIC DNA]</scope>
    <source>
        <strain evidence="2 3">DSM 15140</strain>
    </source>
</reference>
<evidence type="ECO:0000256" key="1">
    <source>
        <dbReference type="SAM" id="Phobius"/>
    </source>
</evidence>
<feature type="transmembrane region" description="Helical" evidence="1">
    <location>
        <begin position="6"/>
        <end position="23"/>
    </location>
</feature>
<protein>
    <submittedName>
        <fullName evidence="2">Attachment p12 family protein</fullName>
    </submittedName>
</protein>